<evidence type="ECO:0000256" key="6">
    <source>
        <dbReference type="ARBA" id="ARBA00023145"/>
    </source>
</evidence>
<dbReference type="EMBL" id="CP159534">
    <property type="protein sequence ID" value="XCJ72099.1"/>
    <property type="molecule type" value="Genomic_DNA"/>
</dbReference>
<dbReference type="SMART" id="SM01006">
    <property type="entry name" value="AlcB"/>
    <property type="match status" value="1"/>
</dbReference>
<comment type="similarity">
    <text evidence="3">Belongs to the peptidase S45 family.</text>
</comment>
<dbReference type="PANTHER" id="PTHR34218:SF4">
    <property type="entry name" value="ACYL-HOMOSERINE LACTONE ACYLASE QUIP"/>
    <property type="match status" value="1"/>
</dbReference>
<dbReference type="Gene3D" id="1.10.1400.10">
    <property type="match status" value="1"/>
</dbReference>
<dbReference type="Gene3D" id="3.60.20.10">
    <property type="entry name" value="Glutamine Phosphoribosylpyrophosphate, subunit 1, domain 1"/>
    <property type="match status" value="1"/>
</dbReference>
<comment type="function">
    <text evidence="1">Acyltransferase required for the direct transfer of medium- to long-chain fatty acyl moieties from a carrier protein (MbtL) on to the epsilon-amino group of lysine residue in the mycobactin core.</text>
</comment>
<protein>
    <recommendedName>
        <fullName evidence="4">Lysine N-acyltransferase MbtK</fullName>
    </recommendedName>
    <alternativeName>
        <fullName evidence="7">Mycobactin synthase protein K</fullName>
    </alternativeName>
</protein>
<evidence type="ECO:0000256" key="1">
    <source>
        <dbReference type="ARBA" id="ARBA00003818"/>
    </source>
</evidence>
<dbReference type="Gene3D" id="3.40.630.30">
    <property type="match status" value="1"/>
</dbReference>
<reference evidence="9" key="1">
    <citation type="submission" date="2024-06" db="EMBL/GenBank/DDBJ databases">
        <title>Streptomyces sp. strain HUAS MG91 genome sequences.</title>
        <authorList>
            <person name="Mo P."/>
        </authorList>
    </citation>
    <scope>NUCLEOTIDE SEQUENCE</scope>
    <source>
        <strain evidence="9">HUAS MG91</strain>
    </source>
</reference>
<dbReference type="PROSITE" id="PS51186">
    <property type="entry name" value="GNAT"/>
    <property type="match status" value="1"/>
</dbReference>
<evidence type="ECO:0000256" key="2">
    <source>
        <dbReference type="ARBA" id="ARBA00005102"/>
    </source>
</evidence>
<dbReference type="InterPro" id="IPR043146">
    <property type="entry name" value="Penicillin_amidase_N_B-knob"/>
</dbReference>
<dbReference type="GO" id="GO:0019290">
    <property type="term" value="P:siderophore biosynthetic process"/>
    <property type="evidence" value="ECO:0007669"/>
    <property type="project" value="InterPro"/>
</dbReference>
<evidence type="ECO:0000256" key="3">
    <source>
        <dbReference type="ARBA" id="ARBA00006586"/>
    </source>
</evidence>
<dbReference type="GO" id="GO:0016811">
    <property type="term" value="F:hydrolase activity, acting on carbon-nitrogen (but not peptide) bonds, in linear amides"/>
    <property type="evidence" value="ECO:0007669"/>
    <property type="project" value="InterPro"/>
</dbReference>
<keyword evidence="5" id="KW-0378">Hydrolase</keyword>
<evidence type="ECO:0000256" key="4">
    <source>
        <dbReference type="ARBA" id="ARBA00020586"/>
    </source>
</evidence>
<name>A0AAU8IV60_9ACTN</name>
<dbReference type="SUPFAM" id="SSF56235">
    <property type="entry name" value="N-terminal nucleophile aminohydrolases (Ntn hydrolases)"/>
    <property type="match status" value="1"/>
</dbReference>
<comment type="pathway">
    <text evidence="2">Siderophore biosynthesis; mycobactin biosynthesis.</text>
</comment>
<dbReference type="InterPro" id="IPR000182">
    <property type="entry name" value="GNAT_dom"/>
</dbReference>
<dbReference type="AlphaFoldDB" id="A0AAU8IV60"/>
<dbReference type="GO" id="GO:0017000">
    <property type="term" value="P:antibiotic biosynthetic process"/>
    <property type="evidence" value="ECO:0007669"/>
    <property type="project" value="InterPro"/>
</dbReference>
<dbReference type="InterPro" id="IPR023343">
    <property type="entry name" value="Penicillin_amidase_dom1"/>
</dbReference>
<evidence type="ECO:0000259" key="8">
    <source>
        <dbReference type="PROSITE" id="PS51186"/>
    </source>
</evidence>
<evidence type="ECO:0000256" key="5">
    <source>
        <dbReference type="ARBA" id="ARBA00022801"/>
    </source>
</evidence>
<keyword evidence="9" id="KW-0808">Transferase</keyword>
<dbReference type="InterPro" id="IPR029055">
    <property type="entry name" value="Ntn_hydrolases_N"/>
</dbReference>
<dbReference type="SUPFAM" id="SSF55729">
    <property type="entry name" value="Acyl-CoA N-acyltransferases (Nat)"/>
    <property type="match status" value="1"/>
</dbReference>
<keyword evidence="6" id="KW-0865">Zymogen</keyword>
<dbReference type="InterPro" id="IPR016181">
    <property type="entry name" value="Acyl_CoA_acyltransferase"/>
</dbReference>
<dbReference type="RefSeq" id="WP_353943683.1">
    <property type="nucleotide sequence ID" value="NZ_CP159534.1"/>
</dbReference>
<dbReference type="GO" id="GO:0016747">
    <property type="term" value="F:acyltransferase activity, transferring groups other than amino-acyl groups"/>
    <property type="evidence" value="ECO:0007669"/>
    <property type="project" value="InterPro"/>
</dbReference>
<dbReference type="Gene3D" id="2.30.120.10">
    <property type="match status" value="1"/>
</dbReference>
<organism evidence="9">
    <name type="scientific">Streptomyces tabacisoli</name>
    <dbReference type="NCBI Taxonomy" id="3156398"/>
    <lineage>
        <taxon>Bacteria</taxon>
        <taxon>Bacillati</taxon>
        <taxon>Actinomycetota</taxon>
        <taxon>Actinomycetes</taxon>
        <taxon>Kitasatosporales</taxon>
        <taxon>Streptomycetaceae</taxon>
        <taxon>Streptomyces</taxon>
    </lineage>
</organism>
<dbReference type="Pfam" id="PF13523">
    <property type="entry name" value="Acetyltransf_8"/>
    <property type="match status" value="1"/>
</dbReference>
<dbReference type="Pfam" id="PF01804">
    <property type="entry name" value="Penicil_amidase"/>
    <property type="match status" value="1"/>
</dbReference>
<keyword evidence="9" id="KW-0012">Acyltransferase</keyword>
<feature type="domain" description="N-acetyltransferase" evidence="8">
    <location>
        <begin position="689"/>
        <end position="859"/>
    </location>
</feature>
<evidence type="ECO:0000256" key="7">
    <source>
        <dbReference type="ARBA" id="ARBA00031122"/>
    </source>
</evidence>
<sequence length="865" mass="93448">MNFEIFRDAWGIPHLRADDASALAYAQGYVTAADRGWQIEVERYRMLGTSAGLLGAGEAGWDAFARRARLADTARRCLDTLDPDTRAWVAAYVDGVNHGLREHGGRAPEFARTGATPGRWEPWTPLGVWLSTHVLFAGFPGKLWRDEVVRRLGADAVELFATDGPGTLGSNGWLVDAARAADGGALIAGDPHRYIEDPGVYQQIRLACPEFDVVGLAVPGVPGIGHFGHAGSVAWAITNAMADYQDLYRERLRRTGDGGVEALGPDGWRPAHAHVEEGVEVVETERGVVVIGGPDEGEGISLRQPARVFGNLGFATLPALLRARTVADVDRALEGWAEPVNVVFAADTEGGLLHRVAGTVPVRDPENGVRVVPAWEERYAWRGVHDPLPRAEVDGVAVMANERSLAAPLGTEFAPPHRARRIAELLAGRETWAAADMAAVHTDTALASAKPLLDLVECLDGLSPEAARLRASLLNWDRRMESGSVRAAAYARVRSAVVLRIAAHPSLATLTGLGPGYPEVFRPWLALVPRVAYGLENLLTADRLPYGDRLTAVREAVEEVAGAAEATWGELHRLAAWQALPDHGAERPALGGDHDCVLSTSSVPGITDLAARGPAARYVWDLARRDNSRWIVPHGASGVPGTPHHRDQLPLWLRGEPAPVVTDFDRLTPSKETPVLDVYERAVDGFGTFRLGPVDPAGADIDVLHGWVREERAVFWGMTGLDRDAVRDIYAHMDTLDTHHAFLVRLDGVPVALFQTYEPEADRVSECYEVRDGDIGVHLLVGPPAGRTGARHGFTGALADVLVSYALDGLGAKRIVVEPDARNDKAIALFARSGFELVGGIVLPEVDLPEVYLPEKRAQLALYTR</sequence>
<dbReference type="KEGG" id="stac:ABII15_19920"/>
<dbReference type="PANTHER" id="PTHR34218">
    <property type="entry name" value="PEPTIDASE S45 PENICILLIN AMIDASE"/>
    <property type="match status" value="1"/>
</dbReference>
<evidence type="ECO:0000313" key="9">
    <source>
        <dbReference type="EMBL" id="XCJ72099.1"/>
    </source>
</evidence>
<accession>A0AAU8IV60</accession>
<gene>
    <name evidence="9" type="ORF">ABII15_19920</name>
</gene>
<dbReference type="InterPro" id="IPR019432">
    <property type="entry name" value="Acyltransferase_MbtK/IucB-like"/>
</dbReference>
<proteinExistence type="inferred from homology"/>
<dbReference type="InterPro" id="IPR002692">
    <property type="entry name" value="S45"/>
</dbReference>
<dbReference type="Gene3D" id="1.10.439.10">
    <property type="entry name" value="Penicillin Amidohydrolase, domain 1"/>
    <property type="match status" value="1"/>
</dbReference>
<dbReference type="InterPro" id="IPR043147">
    <property type="entry name" value="Penicillin_amidase_A-knob"/>
</dbReference>